<dbReference type="EMBL" id="LT607411">
    <property type="protein sequence ID" value="SCF29428.1"/>
    <property type="molecule type" value="Genomic_DNA"/>
</dbReference>
<keyword evidence="1" id="KW-0812">Transmembrane</keyword>
<evidence type="ECO:0000313" key="3">
    <source>
        <dbReference type="Proteomes" id="UP000198242"/>
    </source>
</evidence>
<name>A0A1C4Z941_MICVI</name>
<dbReference type="Proteomes" id="UP000198242">
    <property type="component" value="Chromosome I"/>
</dbReference>
<dbReference type="OrthoDB" id="3295526at2"/>
<proteinExistence type="predicted"/>
<protein>
    <submittedName>
        <fullName evidence="2">Uncharacterized protein</fullName>
    </submittedName>
</protein>
<reference evidence="3" key="1">
    <citation type="submission" date="2016-06" db="EMBL/GenBank/DDBJ databases">
        <authorList>
            <person name="Varghese N."/>
            <person name="Submissions Spin"/>
        </authorList>
    </citation>
    <scope>NUCLEOTIDE SEQUENCE [LARGE SCALE GENOMIC DNA]</scope>
    <source>
        <strain evidence="3">DSM 43909</strain>
    </source>
</reference>
<evidence type="ECO:0000313" key="2">
    <source>
        <dbReference type="EMBL" id="SCF29428.1"/>
    </source>
</evidence>
<organism evidence="2 3">
    <name type="scientific">Micromonospora viridifaciens</name>
    <dbReference type="NCBI Taxonomy" id="1881"/>
    <lineage>
        <taxon>Bacteria</taxon>
        <taxon>Bacillati</taxon>
        <taxon>Actinomycetota</taxon>
        <taxon>Actinomycetes</taxon>
        <taxon>Micromonosporales</taxon>
        <taxon>Micromonosporaceae</taxon>
        <taxon>Micromonospora</taxon>
    </lineage>
</organism>
<dbReference type="RefSeq" id="WP_089008618.1">
    <property type="nucleotide sequence ID" value="NZ_LT607411.1"/>
</dbReference>
<keyword evidence="3" id="KW-1185">Reference proteome</keyword>
<keyword evidence="1" id="KW-1133">Transmembrane helix</keyword>
<feature type="transmembrane region" description="Helical" evidence="1">
    <location>
        <begin position="21"/>
        <end position="41"/>
    </location>
</feature>
<gene>
    <name evidence="2" type="ORF">GA0074695_5253</name>
</gene>
<keyword evidence="1" id="KW-0472">Membrane</keyword>
<accession>A0A1C4Z941</accession>
<dbReference type="AlphaFoldDB" id="A0A1C4Z941"/>
<evidence type="ECO:0000256" key="1">
    <source>
        <dbReference type="SAM" id="Phobius"/>
    </source>
</evidence>
<sequence length="231" mass="25110">MEIEPPSHSKARQAAQAGLEAGLNLVPMVGGTVAVVLMTALNHGLKKRQEAWFTELAEAVEDLRGKVDGFDPEALGENDAFLDAVMTATRIAERNSQQTKLEALRNALLNAALPGAPDQDDQQHYFRLIDDLTPTHIRLLDLLNDPPGWFDRTGLPRPEFGMSSNRTALIQAGMPELAEKGQEAIRRYYTGLESANLLAGSLGGMMTGSGAWGSATNELGRDFLAFIRDPR</sequence>